<dbReference type="EMBL" id="FXZK01000001">
    <property type="protein sequence ID" value="SMY07201.1"/>
    <property type="molecule type" value="Genomic_DNA"/>
</dbReference>
<feature type="transmembrane region" description="Helical" evidence="6">
    <location>
        <begin position="17"/>
        <end position="34"/>
    </location>
</feature>
<keyword evidence="4 6" id="KW-0472">Membrane</keyword>
<dbReference type="SMART" id="SM00978">
    <property type="entry name" value="Tim44"/>
    <property type="match status" value="1"/>
</dbReference>
<feature type="domain" description="Tim44-like" evidence="7">
    <location>
        <begin position="84"/>
        <end position="232"/>
    </location>
</feature>
<dbReference type="PANTHER" id="PTHR10721:SF1">
    <property type="entry name" value="MITOCHONDRIAL IMPORT INNER MEMBRANE TRANSLOCASE SUBUNIT TIM44"/>
    <property type="match status" value="1"/>
</dbReference>
<evidence type="ECO:0000256" key="6">
    <source>
        <dbReference type="SAM" id="Phobius"/>
    </source>
</evidence>
<dbReference type="PIRSF" id="PIRSF031890">
    <property type="entry name" value="UCP031890_transporter_Tim44"/>
    <property type="match status" value="1"/>
</dbReference>
<dbReference type="InterPro" id="IPR007379">
    <property type="entry name" value="Tim44-like_dom"/>
</dbReference>
<keyword evidence="3" id="KW-0809">Transit peptide</keyword>
<dbReference type="NCBIfam" id="NF033779">
    <property type="entry name" value="Tim44_TimA_adap"/>
    <property type="match status" value="1"/>
</dbReference>
<reference evidence="8 9" key="1">
    <citation type="submission" date="2017-05" db="EMBL/GenBank/DDBJ databases">
        <authorList>
            <person name="Song R."/>
            <person name="Chenine A.L."/>
            <person name="Ruprecht R.M."/>
        </authorList>
    </citation>
    <scope>NUCLEOTIDE SEQUENCE [LARGE SCALE GENOMIC DNA]</scope>
    <source>
        <strain evidence="8 9">CECT 8899</strain>
    </source>
</reference>
<keyword evidence="6" id="KW-1133">Transmembrane helix</keyword>
<keyword evidence="9" id="KW-1185">Reference proteome</keyword>
<evidence type="ECO:0000256" key="2">
    <source>
        <dbReference type="ARBA" id="ARBA00009597"/>
    </source>
</evidence>
<dbReference type="Gene3D" id="3.10.450.240">
    <property type="match status" value="1"/>
</dbReference>
<evidence type="ECO:0000313" key="9">
    <source>
        <dbReference type="Proteomes" id="UP000201613"/>
    </source>
</evidence>
<dbReference type="InterPro" id="IPR039544">
    <property type="entry name" value="Tim44-like"/>
</dbReference>
<dbReference type="Proteomes" id="UP000201613">
    <property type="component" value="Unassembled WGS sequence"/>
</dbReference>
<evidence type="ECO:0000256" key="3">
    <source>
        <dbReference type="ARBA" id="ARBA00022946"/>
    </source>
</evidence>
<gene>
    <name evidence="8" type="ORF">LOM8899_01333</name>
</gene>
<organism evidence="8 9">
    <name type="scientific">Flavimaricola marinus</name>
    <dbReference type="NCBI Taxonomy" id="1819565"/>
    <lineage>
        <taxon>Bacteria</taxon>
        <taxon>Pseudomonadati</taxon>
        <taxon>Pseudomonadota</taxon>
        <taxon>Alphaproteobacteria</taxon>
        <taxon>Rhodobacterales</taxon>
        <taxon>Paracoccaceae</taxon>
        <taxon>Flavimaricola</taxon>
    </lineage>
</organism>
<comment type="subcellular location">
    <subcellularLocation>
        <location evidence="1">Membrane</location>
    </subcellularLocation>
</comment>
<protein>
    <submittedName>
        <fullName evidence="8">Tim44-like domain protein</fullName>
    </submittedName>
</protein>
<accession>A0A238LC58</accession>
<dbReference type="GO" id="GO:0016020">
    <property type="term" value="C:membrane"/>
    <property type="evidence" value="ECO:0007669"/>
    <property type="project" value="UniProtKB-SubCell"/>
</dbReference>
<dbReference type="InterPro" id="IPR016985">
    <property type="entry name" value="UCP031890_Tim44-rel"/>
</dbReference>
<dbReference type="SUPFAM" id="SSF54427">
    <property type="entry name" value="NTF2-like"/>
    <property type="match status" value="1"/>
</dbReference>
<evidence type="ECO:0000256" key="5">
    <source>
        <dbReference type="SAM" id="MobiDB-lite"/>
    </source>
</evidence>
<name>A0A238LC58_9RHOB</name>
<dbReference type="GO" id="GO:0030150">
    <property type="term" value="P:protein import into mitochondrial matrix"/>
    <property type="evidence" value="ECO:0007669"/>
    <property type="project" value="TreeGrafter"/>
</dbReference>
<dbReference type="AlphaFoldDB" id="A0A238LC58"/>
<dbReference type="GO" id="GO:0051087">
    <property type="term" value="F:protein-folding chaperone binding"/>
    <property type="evidence" value="ECO:0007669"/>
    <property type="project" value="TreeGrafter"/>
</dbReference>
<keyword evidence="6" id="KW-0812">Transmembrane</keyword>
<evidence type="ECO:0000313" key="8">
    <source>
        <dbReference type="EMBL" id="SMY07201.1"/>
    </source>
</evidence>
<proteinExistence type="inferred from homology"/>
<dbReference type="PANTHER" id="PTHR10721">
    <property type="entry name" value="MITOCHONDRIAL IMPORT INNER MEMBRANE TRANSLOCASE SUBUNIT TIM44"/>
    <property type="match status" value="1"/>
</dbReference>
<dbReference type="InterPro" id="IPR032710">
    <property type="entry name" value="NTF2-like_dom_sf"/>
</dbReference>
<sequence>MTVYYARRKEASMNSPIIQLLVLAGIAVFLILRLRSVLGTREGFEKPPIAPPEKSRRRAGPDLEVIEGGPDRDITDHVEEGSDAAKALSGMKGVDPSFNVREFLQGARGAYEMILMAFENGDMASVKPFLSEDVYAAFASVLEAREAEGMTVQATFVGISELGVRDVTFDRTTREAEMTIKFVGELTEVVRDRAGEIVDGNPNAIKRQKDIWTFARTMGSDDPNWILVATGE</sequence>
<comment type="similarity">
    <text evidence="2">Belongs to the Tim44 family.</text>
</comment>
<evidence type="ECO:0000256" key="1">
    <source>
        <dbReference type="ARBA" id="ARBA00004370"/>
    </source>
</evidence>
<evidence type="ECO:0000256" key="4">
    <source>
        <dbReference type="ARBA" id="ARBA00023136"/>
    </source>
</evidence>
<feature type="region of interest" description="Disordered" evidence="5">
    <location>
        <begin position="43"/>
        <end position="72"/>
    </location>
</feature>
<dbReference type="Pfam" id="PF04280">
    <property type="entry name" value="Tim44"/>
    <property type="match status" value="1"/>
</dbReference>
<evidence type="ECO:0000259" key="7">
    <source>
        <dbReference type="SMART" id="SM00978"/>
    </source>
</evidence>